<sequence length="221" mass="25878">MSSYFSEVPNFEYVSRLPDAKISDYITVKNFFKRGFLREDIFQNLAFFTKYSISGNDRPDNVAFEIYQDSTLDWLVLMANNIVNIQNEWPLSNVDFDELMLDKYGSYDTLFNGIHHYETIEVKDARNVKIVNAGLKVESDYSVTFFDERAGGMRTVTPTIPVTNYQYEQGVNEGKRNIYLLQPRYLQVVRDDLEDIMTYREGSTQYMSETLKRADNIRLFS</sequence>
<evidence type="ECO:0000313" key="2">
    <source>
        <dbReference type="Proteomes" id="UP000221247"/>
    </source>
</evidence>
<evidence type="ECO:0000313" key="1">
    <source>
        <dbReference type="EMBL" id="ASR76052.1"/>
    </source>
</evidence>
<dbReference type="RefSeq" id="YP_009791164.1">
    <property type="nucleotide sequence ID" value="NC_047838.1"/>
</dbReference>
<organism evidence="1 2">
    <name type="scientific">Synechococcus phage Bellamy</name>
    <dbReference type="NCBI Taxonomy" id="2023996"/>
    <lineage>
        <taxon>Viruses</taxon>
        <taxon>Duplodnaviria</taxon>
        <taxon>Heunggongvirae</taxon>
        <taxon>Uroviricota</taxon>
        <taxon>Caudoviricetes</taxon>
        <taxon>Pantevenvirales</taxon>
        <taxon>Kyanoviridae</taxon>
        <taxon>Bellamyvirus</taxon>
        <taxon>Bellamyvirus bellamy</taxon>
    </lineage>
</organism>
<dbReference type="Pfam" id="PF11246">
    <property type="entry name" value="Phage_gp53"/>
    <property type="match status" value="1"/>
</dbReference>
<proteinExistence type="predicted"/>
<dbReference type="InterPro" id="IPR022607">
    <property type="entry name" value="Phage_T4_Gp53_baseplate_wedge"/>
</dbReference>
<dbReference type="EMBL" id="MF351863">
    <property type="protein sequence ID" value="ASR76052.1"/>
    <property type="molecule type" value="Genomic_DNA"/>
</dbReference>
<accession>A0A222YWG5</accession>
<dbReference type="KEGG" id="vg:54981335"/>
<name>A0A222YWG5_9CAUD</name>
<gene>
    <name evidence="1" type="primary">5</name>
    <name evidence="1" type="ORF">PBI_BELLAMY_5</name>
</gene>
<dbReference type="GeneID" id="54981335"/>
<protein>
    <submittedName>
        <fullName evidence="1">Baseplate wedge</fullName>
    </submittedName>
</protein>
<dbReference type="Proteomes" id="UP000221247">
    <property type="component" value="Segment"/>
</dbReference>
<reference evidence="1 2" key="1">
    <citation type="submission" date="2017-06" db="EMBL/GenBank/DDBJ databases">
        <authorList>
            <person name="Kim H.J."/>
            <person name="Triplett B.A."/>
        </authorList>
    </citation>
    <scope>NUCLEOTIDE SEQUENCE [LARGE SCALE GENOMIC DNA]</scope>
</reference>
<keyword evidence="2" id="KW-1185">Reference proteome</keyword>